<dbReference type="PANTHER" id="PTHR42244">
    <property type="entry name" value="ANTITOXIN VAPB3-RELATED"/>
    <property type="match status" value="1"/>
</dbReference>
<proteinExistence type="predicted"/>
<reference evidence="1 2" key="1">
    <citation type="submission" date="2023-09" db="EMBL/GenBank/DDBJ databases">
        <title>Pyrofollis japonicus gen. nov. sp. nov., a novel member of the family Pyrodictiaceae isolated from the Iheya North hydrothermal field.</title>
        <authorList>
            <person name="Miyazaki U."/>
            <person name="Sanari M."/>
            <person name="Tame A."/>
            <person name="Kitajima M."/>
            <person name="Okamoto A."/>
            <person name="Sawayama S."/>
            <person name="Miyazaki J."/>
            <person name="Takai K."/>
            <person name="Nakagawa S."/>
        </authorList>
    </citation>
    <scope>NUCLEOTIDE SEQUENCE [LARGE SCALE GENOMIC DNA]</scope>
    <source>
        <strain evidence="1 2">AV2</strain>
    </source>
</reference>
<protein>
    <recommendedName>
        <fullName evidence="3">Antitoxin</fullName>
    </recommendedName>
</protein>
<dbReference type="EMBL" id="AP028907">
    <property type="protein sequence ID" value="BES82195.1"/>
    <property type="molecule type" value="Genomic_DNA"/>
</dbReference>
<dbReference type="RefSeq" id="WP_338249282.1">
    <property type="nucleotide sequence ID" value="NZ_AP028907.1"/>
</dbReference>
<keyword evidence="2" id="KW-1185">Reference proteome</keyword>
<sequence length="74" mass="8872">MSSDVVSVRVPKELKEKMRKYDIDWAEEIRKFLEKRVKSLEALEVLEAVGARAQKRRTRFDSARVIREARDEHW</sequence>
<name>A0ABM8J0C3_9CREN</name>
<accession>A0ABM8J0C3</accession>
<dbReference type="InterPro" id="IPR039709">
    <property type="entry name" value="VapB3-like"/>
</dbReference>
<evidence type="ECO:0008006" key="3">
    <source>
        <dbReference type="Google" id="ProtNLM"/>
    </source>
</evidence>
<evidence type="ECO:0000313" key="1">
    <source>
        <dbReference type="EMBL" id="BES82195.1"/>
    </source>
</evidence>
<dbReference type="Proteomes" id="UP001341135">
    <property type="component" value="Chromosome"/>
</dbReference>
<dbReference type="GeneID" id="89289770"/>
<gene>
    <name evidence="1" type="ORF">PABY_17620</name>
</gene>
<organism evidence="1 2">
    <name type="scientific">Pyrodictium abyssi</name>
    <dbReference type="NCBI Taxonomy" id="54256"/>
    <lineage>
        <taxon>Archaea</taxon>
        <taxon>Thermoproteota</taxon>
        <taxon>Thermoprotei</taxon>
        <taxon>Desulfurococcales</taxon>
        <taxon>Pyrodictiaceae</taxon>
        <taxon>Pyrodictium</taxon>
    </lineage>
</organism>
<evidence type="ECO:0000313" key="2">
    <source>
        <dbReference type="Proteomes" id="UP001341135"/>
    </source>
</evidence>
<dbReference type="PANTHER" id="PTHR42244:SF2">
    <property type="entry name" value="ANTITOXIN VAPB3-RELATED"/>
    <property type="match status" value="1"/>
</dbReference>